<protein>
    <recommendedName>
        <fullName evidence="6">Fibronectin type-III domain-containing protein</fullName>
    </recommendedName>
</protein>
<dbReference type="Pfam" id="PF17161">
    <property type="entry name" value="DUF5123"/>
    <property type="match status" value="1"/>
</dbReference>
<dbReference type="Gene3D" id="2.60.40.10">
    <property type="entry name" value="Immunoglobulins"/>
    <property type="match status" value="1"/>
</dbReference>
<dbReference type="PANTHER" id="PTHR46708">
    <property type="entry name" value="TENASCIN"/>
    <property type="match status" value="1"/>
</dbReference>
<dbReference type="InterPro" id="IPR032530">
    <property type="entry name" value="DUF4957"/>
</dbReference>
<keyword evidence="5" id="KW-1185">Reference proteome</keyword>
<sequence length="577" mass="64764">MRTLLRKKGYVPFVFMLLWIAACKKTDSPVSNLSGPIENLRHVVQGEHVKIAWDQSSESFTHYVVELSRLADFSVLNQSVTLEHSVNEHIFWKLDRGEDYYCRIKKVDEDTETDWATVDFNTSESNILLPVAPEDLEGKTATVRWDPISSDVKLSKIVLKPVLGAAKEYPLTSSDLSNKSVTIEGLDADMQYDVRLYDGGFVVGRTEFITLAVPENGVWTLSPHSDLLMAIETSANGDRIVLRPGVYDLSTLIPSIQNKSIAIEGENADDLAKLYARNFFLNGVESGISFKNLEISGTRIDRYNQELSNSQDHLWNNWLISLDVASSGLDAISFDNCIVRNYWSGIFQMNDTNRPPHKVGNAIRINNCIIHDIGGNNESPTLAINAAQVHKFEVSNSTFYRTNRLFVKVDAERNAANVVDFVFKNNTVNESWAGGSFDFLAVKAPSRFSFENNNLTNMTSGGNFFPNFAYVQNTFNKRLINSNFFNVKSKSTIYGSNSSNMPVHSWELRHPNTMWNEVVPAFTMNDGQHQNPNSIREYPVSFDPGYTDVANGDFTVSASSPLRTLAQGNAIGDPRWW</sequence>
<dbReference type="SUPFAM" id="SSF51126">
    <property type="entry name" value="Pectin lyase-like"/>
    <property type="match status" value="1"/>
</dbReference>
<feature type="domain" description="DUF5123" evidence="3">
    <location>
        <begin position="450"/>
        <end position="576"/>
    </location>
</feature>
<evidence type="ECO:0008006" key="6">
    <source>
        <dbReference type="Google" id="ProtNLM"/>
    </source>
</evidence>
<dbReference type="EMBL" id="PSKQ01000021">
    <property type="protein sequence ID" value="MBE8721543.1"/>
    <property type="molecule type" value="Genomic_DNA"/>
</dbReference>
<dbReference type="InterPro" id="IPR050991">
    <property type="entry name" value="ECM_Regulatory_Proteins"/>
</dbReference>
<dbReference type="Pfam" id="PF16318">
    <property type="entry name" value="DUF4957"/>
    <property type="match status" value="1"/>
</dbReference>
<dbReference type="RefSeq" id="WP_196939496.1">
    <property type="nucleotide sequence ID" value="NZ_MU158690.1"/>
</dbReference>
<dbReference type="PANTHER" id="PTHR46708:SF11">
    <property type="entry name" value="RECEPTOR-TYPE TYROSINE-PROTEIN PHOSPHATASE ETA-LIKE"/>
    <property type="match status" value="1"/>
</dbReference>
<dbReference type="PROSITE" id="PS51257">
    <property type="entry name" value="PROKAR_LIPOPROTEIN"/>
    <property type="match status" value="1"/>
</dbReference>
<evidence type="ECO:0000313" key="5">
    <source>
        <dbReference type="Proteomes" id="UP000618319"/>
    </source>
</evidence>
<dbReference type="Proteomes" id="UP000618319">
    <property type="component" value="Unassembled WGS sequence"/>
</dbReference>
<gene>
    <name evidence="4" type="ORF">C4F40_12510</name>
</gene>
<dbReference type="InterPro" id="IPR036116">
    <property type="entry name" value="FN3_sf"/>
</dbReference>
<proteinExistence type="predicted"/>
<evidence type="ECO:0000259" key="3">
    <source>
        <dbReference type="Pfam" id="PF17161"/>
    </source>
</evidence>
<reference evidence="4 5" key="1">
    <citation type="submission" date="2018-02" db="EMBL/GenBank/DDBJ databases">
        <title>Sphingobacterium KA21.</title>
        <authorList>
            <person name="Vasarhelyi B.M."/>
            <person name="Deshmukh S."/>
            <person name="Balint B."/>
            <person name="Kukolya J."/>
        </authorList>
    </citation>
    <scope>NUCLEOTIDE SEQUENCE [LARGE SCALE GENOMIC DNA]</scope>
    <source>
        <strain evidence="4 5">Ka21</strain>
    </source>
</reference>
<dbReference type="InterPro" id="IPR012334">
    <property type="entry name" value="Pectin_lyas_fold"/>
</dbReference>
<comment type="caution">
    <text evidence="4">The sequence shown here is derived from an EMBL/GenBank/DDBJ whole genome shotgun (WGS) entry which is preliminary data.</text>
</comment>
<accession>A0ABR9T869</accession>
<name>A0ABR9T869_9SPHI</name>
<organism evidence="4 5">
    <name type="scientific">Sphingobacterium pedocola</name>
    <dbReference type="NCBI Taxonomy" id="2082722"/>
    <lineage>
        <taxon>Bacteria</taxon>
        <taxon>Pseudomonadati</taxon>
        <taxon>Bacteroidota</taxon>
        <taxon>Sphingobacteriia</taxon>
        <taxon>Sphingobacteriales</taxon>
        <taxon>Sphingobacteriaceae</taxon>
        <taxon>Sphingobacterium</taxon>
    </lineage>
</organism>
<dbReference type="InterPro" id="IPR033427">
    <property type="entry name" value="DUF5123"/>
</dbReference>
<keyword evidence="1" id="KW-0677">Repeat</keyword>
<dbReference type="Gene3D" id="2.160.20.10">
    <property type="entry name" value="Single-stranded right-handed beta-helix, Pectin lyase-like"/>
    <property type="match status" value="1"/>
</dbReference>
<evidence type="ECO:0000256" key="1">
    <source>
        <dbReference type="ARBA" id="ARBA00022737"/>
    </source>
</evidence>
<evidence type="ECO:0000313" key="4">
    <source>
        <dbReference type="EMBL" id="MBE8721543.1"/>
    </source>
</evidence>
<dbReference type="InterPro" id="IPR011050">
    <property type="entry name" value="Pectin_lyase_fold/virulence"/>
</dbReference>
<dbReference type="SUPFAM" id="SSF49265">
    <property type="entry name" value="Fibronectin type III"/>
    <property type="match status" value="1"/>
</dbReference>
<feature type="domain" description="DUF4957" evidence="2">
    <location>
        <begin position="245"/>
        <end position="402"/>
    </location>
</feature>
<evidence type="ECO:0000259" key="2">
    <source>
        <dbReference type="Pfam" id="PF16318"/>
    </source>
</evidence>
<dbReference type="InterPro" id="IPR013783">
    <property type="entry name" value="Ig-like_fold"/>
</dbReference>